<dbReference type="Proteomes" id="UP000032534">
    <property type="component" value="Unassembled WGS sequence"/>
</dbReference>
<protein>
    <submittedName>
        <fullName evidence="1">Uncharacterized protein</fullName>
    </submittedName>
</protein>
<dbReference type="EMBL" id="JTHP01000047">
    <property type="protein sequence ID" value="KJD43867.1"/>
    <property type="molecule type" value="Genomic_DNA"/>
</dbReference>
<reference evidence="1 2" key="1">
    <citation type="submission" date="2014-11" db="EMBL/GenBank/DDBJ databases">
        <title>Draft Genome Sequences of Paenibacillus polymyxa NRRL B-30509 and Paenibacillus terrae NRRL B-30644, Strains from a Poultry Environment that Produce Tridecaptin A and Paenicidins.</title>
        <authorList>
            <person name="van Belkum M.J."/>
            <person name="Lohans C.T."/>
            <person name="Vederas J.C."/>
        </authorList>
    </citation>
    <scope>NUCLEOTIDE SEQUENCE [LARGE SCALE GENOMIC DNA]</scope>
    <source>
        <strain evidence="1 2">NRRL B-30644</strain>
    </source>
</reference>
<gene>
    <name evidence="1" type="ORF">QD47_20280</name>
</gene>
<name>A0A0D7X1G9_9BACL</name>
<sequence>MNSRTIGKMPPSIPKRCEATQSRQAGIQTELCSFQTDCRRVDSVVDVTFQDRLGPGGERLLNRLADSLDTFHDIAINMEPIRNSDGTRETFADPGVIGLSQIHHNRFGVQCQKVGMLASIDTQILE</sequence>
<comment type="caution">
    <text evidence="1">The sequence shown here is derived from an EMBL/GenBank/DDBJ whole genome shotgun (WGS) entry which is preliminary data.</text>
</comment>
<evidence type="ECO:0000313" key="1">
    <source>
        <dbReference type="EMBL" id="KJD43867.1"/>
    </source>
</evidence>
<keyword evidence="2" id="KW-1185">Reference proteome</keyword>
<dbReference type="AlphaFoldDB" id="A0A0D7X1G9"/>
<proteinExistence type="predicted"/>
<accession>A0A0D7X1G9</accession>
<evidence type="ECO:0000313" key="2">
    <source>
        <dbReference type="Proteomes" id="UP000032534"/>
    </source>
</evidence>
<organism evidence="1 2">
    <name type="scientific">Paenibacillus terrae</name>
    <dbReference type="NCBI Taxonomy" id="159743"/>
    <lineage>
        <taxon>Bacteria</taxon>
        <taxon>Bacillati</taxon>
        <taxon>Bacillota</taxon>
        <taxon>Bacilli</taxon>
        <taxon>Bacillales</taxon>
        <taxon>Paenibacillaceae</taxon>
        <taxon>Paenibacillus</taxon>
    </lineage>
</organism>
<dbReference type="PATRIC" id="fig|159743.3.peg.4504"/>